<keyword evidence="5" id="KW-0862">Zinc</keyword>
<dbReference type="Pfam" id="PF03006">
    <property type="entry name" value="HlyIII"/>
    <property type="match status" value="1"/>
</dbReference>
<sequence>MNSITHGFGVFLSLVGGFTLAHDAQGYPRRHQWGIGIYVFSLVALFMSSTLCHSFTFMKKTGMIFQIFDHAAIYLLIAGTYTPLCFVNLSSSSWTGTILASILWSLALIGMTGSFFQAELKFELVLYVTMGWLAVFTGYEIVESLPPEALMLLVLGGLAYTGGIYFFIIGIKKPSHHVIWHIFVIIGATFHFFAIREAIFHKGPLHWN</sequence>
<evidence type="ECO:0000256" key="6">
    <source>
        <dbReference type="SAM" id="Phobius"/>
    </source>
</evidence>
<comment type="subcellular location">
    <subcellularLocation>
        <location evidence="1">Membrane</location>
        <topology evidence="1">Multi-pass membrane protein</topology>
    </subcellularLocation>
</comment>
<dbReference type="PANTHER" id="PTHR20855:SF3">
    <property type="entry name" value="LD03007P"/>
    <property type="match status" value="1"/>
</dbReference>
<evidence type="ECO:0000256" key="3">
    <source>
        <dbReference type="ARBA" id="ARBA00022989"/>
    </source>
</evidence>
<protein>
    <recommendedName>
        <fullName evidence="8">Hemolysin III</fullName>
    </recommendedName>
</protein>
<evidence type="ECO:0000256" key="4">
    <source>
        <dbReference type="ARBA" id="ARBA00023136"/>
    </source>
</evidence>
<keyword evidence="3 6" id="KW-1133">Transmembrane helix</keyword>
<evidence type="ECO:0008006" key="8">
    <source>
        <dbReference type="Google" id="ProtNLM"/>
    </source>
</evidence>
<feature type="transmembrane region" description="Helical" evidence="6">
    <location>
        <begin position="149"/>
        <end position="171"/>
    </location>
</feature>
<reference evidence="7" key="1">
    <citation type="journal article" date="2020" name="J. Eukaryot. Microbiol.">
        <title>De novo Sequencing, Assembly and Annotation of the Transcriptome for the Free-Living Testate Amoeba Arcella intermedia.</title>
        <authorList>
            <person name="Ribeiro G.M."/>
            <person name="Porfirio-Sousa A.L."/>
            <person name="Maurer-Alcala X.X."/>
            <person name="Katz L.A."/>
            <person name="Lahr D.J.G."/>
        </authorList>
    </citation>
    <scope>NUCLEOTIDE SEQUENCE</scope>
</reference>
<dbReference type="EMBL" id="GIBP01007733">
    <property type="protein sequence ID" value="NDV36702.1"/>
    <property type="molecule type" value="Transcribed_RNA"/>
</dbReference>
<evidence type="ECO:0000256" key="5">
    <source>
        <dbReference type="PIRSR" id="PIRSR604254-1"/>
    </source>
</evidence>
<evidence type="ECO:0000256" key="2">
    <source>
        <dbReference type="ARBA" id="ARBA00022692"/>
    </source>
</evidence>
<feature type="transmembrane region" description="Helical" evidence="6">
    <location>
        <begin position="35"/>
        <end position="57"/>
    </location>
</feature>
<dbReference type="GO" id="GO:0016020">
    <property type="term" value="C:membrane"/>
    <property type="evidence" value="ECO:0007669"/>
    <property type="project" value="UniProtKB-SubCell"/>
</dbReference>
<feature type="binding site" evidence="5">
    <location>
        <position position="177"/>
    </location>
    <ligand>
        <name>Zn(2+)</name>
        <dbReference type="ChEBI" id="CHEBI:29105"/>
    </ligand>
</feature>
<keyword evidence="5" id="KW-0479">Metal-binding</keyword>
<evidence type="ECO:0000256" key="1">
    <source>
        <dbReference type="ARBA" id="ARBA00004141"/>
    </source>
</evidence>
<name>A0A6B2LHY9_9EUKA</name>
<organism evidence="7">
    <name type="scientific">Arcella intermedia</name>
    <dbReference type="NCBI Taxonomy" id="1963864"/>
    <lineage>
        <taxon>Eukaryota</taxon>
        <taxon>Amoebozoa</taxon>
        <taxon>Tubulinea</taxon>
        <taxon>Elardia</taxon>
        <taxon>Arcellinida</taxon>
        <taxon>Sphaerothecina</taxon>
        <taxon>Arcellidae</taxon>
        <taxon>Arcella</taxon>
    </lineage>
</organism>
<feature type="binding site" evidence="5">
    <location>
        <position position="53"/>
    </location>
    <ligand>
        <name>Zn(2+)</name>
        <dbReference type="ChEBI" id="CHEBI:29105"/>
    </ligand>
</feature>
<proteinExistence type="predicted"/>
<keyword evidence="4 6" id="KW-0472">Membrane</keyword>
<dbReference type="GO" id="GO:0046872">
    <property type="term" value="F:metal ion binding"/>
    <property type="evidence" value="ECO:0007669"/>
    <property type="project" value="UniProtKB-KW"/>
</dbReference>
<feature type="transmembrane region" description="Helical" evidence="6">
    <location>
        <begin position="6"/>
        <end position="23"/>
    </location>
</feature>
<feature type="binding site" evidence="5">
    <location>
        <position position="181"/>
    </location>
    <ligand>
        <name>Zn(2+)</name>
        <dbReference type="ChEBI" id="CHEBI:29105"/>
    </ligand>
</feature>
<accession>A0A6B2LHY9</accession>
<evidence type="ECO:0000313" key="7">
    <source>
        <dbReference type="EMBL" id="NDV36702.1"/>
    </source>
</evidence>
<feature type="transmembrane region" description="Helical" evidence="6">
    <location>
        <begin position="98"/>
        <end position="118"/>
    </location>
</feature>
<feature type="transmembrane region" description="Helical" evidence="6">
    <location>
        <begin position="63"/>
        <end position="86"/>
    </location>
</feature>
<dbReference type="InterPro" id="IPR004254">
    <property type="entry name" value="AdipoR/HlyIII-related"/>
</dbReference>
<feature type="transmembrane region" description="Helical" evidence="6">
    <location>
        <begin position="177"/>
        <end position="195"/>
    </location>
</feature>
<dbReference type="AlphaFoldDB" id="A0A6B2LHY9"/>
<dbReference type="PANTHER" id="PTHR20855">
    <property type="entry name" value="ADIPOR/PROGESTIN RECEPTOR-RELATED"/>
    <property type="match status" value="1"/>
</dbReference>
<keyword evidence="2 6" id="KW-0812">Transmembrane</keyword>